<sequence>MFKPKLKLLLIALLIPMWCFAQQIQVKETAPERYVVKQGDTLWDISSLFLDQPWLWPELWRTNTQILNPHLIYPGDVLILQWQNGQPVIVVDRPDKRQVSLSPSASTSTKAGAVPLLPWSAIAPYLNNDTIMSAEEYERLPHILGNNTGDVRFVSEDIVLARARGRAAQNYAIVRQQNEVFDRHGNLIGVQVRHVADGKLTEAQPDNEWLVRVEQSNYEAKRGDRLYEPEQFNVSEIQLEPASSGLRGQVVGNLHQRGLLGKHDVVIVDLGESDVQAGTVMGIYLQGPTIYDGEQPKYDGEKGIAQSAFDSGNKIEQPAFKIGELVVFKTFDKASYAMITRASELVKDGAIVGTP</sequence>
<dbReference type="CDD" id="cd00118">
    <property type="entry name" value="LysM"/>
    <property type="match status" value="1"/>
</dbReference>
<keyword evidence="1" id="KW-0732">Signal</keyword>
<evidence type="ECO:0000313" key="4">
    <source>
        <dbReference type="Proteomes" id="UP001234343"/>
    </source>
</evidence>
<dbReference type="Pfam" id="PF01476">
    <property type="entry name" value="LysM"/>
    <property type="match status" value="1"/>
</dbReference>
<keyword evidence="4" id="KW-1185">Reference proteome</keyword>
<dbReference type="RefSeq" id="WP_289363345.1">
    <property type="nucleotide sequence ID" value="NZ_JAUCBP010000001.1"/>
</dbReference>
<dbReference type="SUPFAM" id="SSF54106">
    <property type="entry name" value="LysM domain"/>
    <property type="match status" value="1"/>
</dbReference>
<proteinExistence type="predicted"/>
<dbReference type="Proteomes" id="UP001234343">
    <property type="component" value="Unassembled WGS sequence"/>
</dbReference>
<dbReference type="PANTHER" id="PTHR34700:SF4">
    <property type="entry name" value="PHAGE-LIKE ELEMENT PBSX PROTEIN XKDP"/>
    <property type="match status" value="1"/>
</dbReference>
<dbReference type="PROSITE" id="PS51782">
    <property type="entry name" value="LYSM"/>
    <property type="match status" value="1"/>
</dbReference>
<comment type="caution">
    <text evidence="3">The sequence shown here is derived from an EMBL/GenBank/DDBJ whole genome shotgun (WGS) entry which is preliminary data.</text>
</comment>
<evidence type="ECO:0000256" key="1">
    <source>
        <dbReference type="SAM" id="SignalP"/>
    </source>
</evidence>
<reference evidence="3 4" key="1">
    <citation type="submission" date="2023-06" db="EMBL/GenBank/DDBJ databases">
        <title>Alteromonas sp. ASW11-36 isolated from intertidal sand.</title>
        <authorList>
            <person name="Li Y."/>
        </authorList>
    </citation>
    <scope>NUCLEOTIDE SEQUENCE [LARGE SCALE GENOMIC DNA]</scope>
    <source>
        <strain evidence="3 4">ASW11-36</strain>
    </source>
</reference>
<name>A0ABT7SUZ6_9ALTE</name>
<dbReference type="SMART" id="SM00257">
    <property type="entry name" value="LysM"/>
    <property type="match status" value="1"/>
</dbReference>
<dbReference type="InterPro" id="IPR036779">
    <property type="entry name" value="LysM_dom_sf"/>
</dbReference>
<feature type="signal peptide" evidence="1">
    <location>
        <begin position="1"/>
        <end position="21"/>
    </location>
</feature>
<dbReference type="EMBL" id="JAUCBP010000001">
    <property type="protein sequence ID" value="MDM7859364.1"/>
    <property type="molecule type" value="Genomic_DNA"/>
</dbReference>
<evidence type="ECO:0000259" key="2">
    <source>
        <dbReference type="PROSITE" id="PS51782"/>
    </source>
</evidence>
<organism evidence="3 4">
    <name type="scientific">Alteromonas arenosi</name>
    <dbReference type="NCBI Taxonomy" id="3055817"/>
    <lineage>
        <taxon>Bacteria</taxon>
        <taxon>Pseudomonadati</taxon>
        <taxon>Pseudomonadota</taxon>
        <taxon>Gammaproteobacteria</taxon>
        <taxon>Alteromonadales</taxon>
        <taxon>Alteromonadaceae</taxon>
        <taxon>Alteromonas/Salinimonas group</taxon>
        <taxon>Alteromonas</taxon>
    </lineage>
</organism>
<dbReference type="PANTHER" id="PTHR34700">
    <property type="entry name" value="POTASSIUM BINDING PROTEIN KBP"/>
    <property type="match status" value="1"/>
</dbReference>
<evidence type="ECO:0000313" key="3">
    <source>
        <dbReference type="EMBL" id="MDM7859364.1"/>
    </source>
</evidence>
<gene>
    <name evidence="3" type="ORF">QTP81_01930</name>
</gene>
<dbReference type="InterPro" id="IPR018392">
    <property type="entry name" value="LysM"/>
</dbReference>
<dbReference type="Gene3D" id="3.10.350.10">
    <property type="entry name" value="LysM domain"/>
    <property type="match status" value="1"/>
</dbReference>
<accession>A0ABT7SUZ6</accession>
<dbReference type="InterPro" id="IPR052196">
    <property type="entry name" value="Bact_Kbp"/>
</dbReference>
<protein>
    <submittedName>
        <fullName evidence="3">LysM domain-containing protein</fullName>
    </submittedName>
</protein>
<feature type="chain" id="PRO_5046392542" evidence="1">
    <location>
        <begin position="22"/>
        <end position="355"/>
    </location>
</feature>
<feature type="domain" description="LysM" evidence="2">
    <location>
        <begin position="32"/>
        <end position="80"/>
    </location>
</feature>